<dbReference type="RefSeq" id="WP_045923330.1">
    <property type="nucleotide sequence ID" value="NZ_JBHTHW010000005.1"/>
</dbReference>
<sequence>MKAVRIYGAKDIRVEDIDIADPKPDQVQIKIKYCGICGSDLHAYTDGAGLPMKSHPVTGRKVPITLGHEFSGEVAQVGSAVNNFQVGDRVVVEPGIACGKCANCRAGKYNLCLNMHVEDGANCLGFSDDGGMAEFANINSTFVYKLPDTLDLKTGALTEPTAVAYEAIKKSGLIAGQTVAIMGAGPIGLLTGLLAKTMNSTQVYISDISEERLAKAQELGLKTLNPSKVDVNEEIRKEVPDGVDITFECAGAQPTLDTAFQITRRGGILQVVAIFGKPATIKLSFATVQGLNINTVFGYNNSFPQVIGMINNHQDLFKKLITNELGFDQAIEGIKSLATDKSQVKIMISPEL</sequence>
<comment type="caution">
    <text evidence="8">The sequence shown here is derived from an EMBL/GenBank/DDBJ whole genome shotgun (WGS) entry which is preliminary data.</text>
</comment>
<dbReference type="HOGENOM" id="CLU_026673_11_0_9"/>
<feature type="domain" description="Enoyl reductase (ER)" evidence="7">
    <location>
        <begin position="8"/>
        <end position="348"/>
    </location>
</feature>
<evidence type="ECO:0000313" key="9">
    <source>
        <dbReference type="Proteomes" id="UP000033695"/>
    </source>
</evidence>
<dbReference type="Proteomes" id="UP000033695">
    <property type="component" value="Unassembled WGS sequence"/>
</dbReference>
<dbReference type="Gene3D" id="3.40.50.720">
    <property type="entry name" value="NAD(P)-binding Rossmann-like Domain"/>
    <property type="match status" value="1"/>
</dbReference>
<dbReference type="InterPro" id="IPR036291">
    <property type="entry name" value="NAD(P)-bd_dom_sf"/>
</dbReference>
<dbReference type="PROSITE" id="PS00059">
    <property type="entry name" value="ADH_ZINC"/>
    <property type="match status" value="1"/>
</dbReference>
<dbReference type="InterPro" id="IPR020843">
    <property type="entry name" value="ER"/>
</dbReference>
<dbReference type="GO" id="GO:0000721">
    <property type="term" value="F:(R,R)-butanediol dehydrogenase activity"/>
    <property type="evidence" value="ECO:0007669"/>
    <property type="project" value="TreeGrafter"/>
</dbReference>
<evidence type="ECO:0000256" key="2">
    <source>
        <dbReference type="ARBA" id="ARBA00008072"/>
    </source>
</evidence>
<dbReference type="Pfam" id="PF00107">
    <property type="entry name" value="ADH_zinc_N"/>
    <property type="match status" value="1"/>
</dbReference>
<dbReference type="GO" id="GO:0005737">
    <property type="term" value="C:cytoplasm"/>
    <property type="evidence" value="ECO:0007669"/>
    <property type="project" value="TreeGrafter"/>
</dbReference>
<dbReference type="SUPFAM" id="SSF50129">
    <property type="entry name" value="GroES-like"/>
    <property type="match status" value="1"/>
</dbReference>
<gene>
    <name evidence="8" type="primary">bdh1</name>
    <name evidence="8" type="ORF">JG29_15080</name>
</gene>
<accession>A0A0F4KP66</accession>
<dbReference type="AlphaFoldDB" id="A0A0F4KP66"/>
<dbReference type="CDD" id="cd08233">
    <property type="entry name" value="butanediol_DH_like"/>
    <property type="match status" value="1"/>
</dbReference>
<dbReference type="Gene3D" id="3.90.180.10">
    <property type="entry name" value="Medium-chain alcohol dehydrogenases, catalytic domain"/>
    <property type="match status" value="1"/>
</dbReference>
<dbReference type="PATRIC" id="fig|1218508.4.peg.1499"/>
<dbReference type="InterPro" id="IPR013154">
    <property type="entry name" value="ADH-like_N"/>
</dbReference>
<dbReference type="InterPro" id="IPR002328">
    <property type="entry name" value="ADH_Zn_CS"/>
</dbReference>
<protein>
    <submittedName>
        <fullName evidence="8">Putative (R,R)-butanediol dehydrogenase</fullName>
    </submittedName>
</protein>
<keyword evidence="9" id="KW-1185">Reference proteome</keyword>
<dbReference type="PANTHER" id="PTHR43161">
    <property type="entry name" value="SORBITOL DEHYDROGENASE"/>
    <property type="match status" value="1"/>
</dbReference>
<dbReference type="Pfam" id="PF08240">
    <property type="entry name" value="ADH_N"/>
    <property type="match status" value="1"/>
</dbReference>
<dbReference type="GO" id="GO:0034079">
    <property type="term" value="P:butanediol biosynthetic process"/>
    <property type="evidence" value="ECO:0007669"/>
    <property type="project" value="TreeGrafter"/>
</dbReference>
<evidence type="ECO:0000313" key="8">
    <source>
        <dbReference type="EMBL" id="KJY48447.1"/>
    </source>
</evidence>
<reference evidence="8 9" key="1">
    <citation type="submission" date="2014-12" db="EMBL/GenBank/DDBJ databases">
        <title>Comparative genomics of the lactic acid bacteria isolated from the honey bee gut.</title>
        <authorList>
            <person name="Ellegaard K.M."/>
            <person name="Tamarit D."/>
            <person name="Javelind E."/>
            <person name="Olofsson T."/>
            <person name="Andersson S.G."/>
            <person name="Vasquez A."/>
        </authorList>
    </citation>
    <scope>NUCLEOTIDE SEQUENCE [LARGE SCALE GENOMIC DNA]</scope>
    <source>
        <strain evidence="8 9">Hon2</strain>
    </source>
</reference>
<dbReference type="PANTHER" id="PTHR43161:SF23">
    <property type="entry name" value="(R,R)-BUTANEDIOL DEHYDROGENASE-RELATED"/>
    <property type="match status" value="1"/>
</dbReference>
<comment type="cofactor">
    <cofactor evidence="1 6">
        <name>Zn(2+)</name>
        <dbReference type="ChEBI" id="CHEBI:29105"/>
    </cofactor>
</comment>
<dbReference type="InterPro" id="IPR011032">
    <property type="entry name" value="GroES-like_sf"/>
</dbReference>
<evidence type="ECO:0000256" key="6">
    <source>
        <dbReference type="RuleBase" id="RU361277"/>
    </source>
</evidence>
<organism evidence="8 9">
    <name type="scientific">Bombilactobacillus mellis</name>
    <dbReference type="NCBI Taxonomy" id="1218508"/>
    <lineage>
        <taxon>Bacteria</taxon>
        <taxon>Bacillati</taxon>
        <taxon>Bacillota</taxon>
        <taxon>Bacilli</taxon>
        <taxon>Lactobacillales</taxon>
        <taxon>Lactobacillaceae</taxon>
        <taxon>Bombilactobacillus</taxon>
    </lineage>
</organism>
<proteinExistence type="inferred from homology"/>
<dbReference type="SUPFAM" id="SSF51735">
    <property type="entry name" value="NAD(P)-binding Rossmann-fold domains"/>
    <property type="match status" value="1"/>
</dbReference>
<dbReference type="InterPro" id="IPR013149">
    <property type="entry name" value="ADH-like_C"/>
</dbReference>
<name>A0A0F4KP66_9LACO</name>
<evidence type="ECO:0000256" key="4">
    <source>
        <dbReference type="ARBA" id="ARBA00022833"/>
    </source>
</evidence>
<evidence type="ECO:0000256" key="1">
    <source>
        <dbReference type="ARBA" id="ARBA00001947"/>
    </source>
</evidence>
<keyword evidence="5" id="KW-0560">Oxidoreductase</keyword>
<comment type="similarity">
    <text evidence="2 6">Belongs to the zinc-containing alcohol dehydrogenase family.</text>
</comment>
<keyword evidence="4 6" id="KW-0862">Zinc</keyword>
<dbReference type="SMART" id="SM00829">
    <property type="entry name" value="PKS_ER"/>
    <property type="match status" value="1"/>
</dbReference>
<dbReference type="STRING" id="1218508.JG29_15080"/>
<evidence type="ECO:0000256" key="3">
    <source>
        <dbReference type="ARBA" id="ARBA00022723"/>
    </source>
</evidence>
<dbReference type="EMBL" id="JXBZ01000009">
    <property type="protein sequence ID" value="KJY48447.1"/>
    <property type="molecule type" value="Genomic_DNA"/>
</dbReference>
<evidence type="ECO:0000256" key="5">
    <source>
        <dbReference type="ARBA" id="ARBA00023002"/>
    </source>
</evidence>
<keyword evidence="3 6" id="KW-0479">Metal-binding</keyword>
<evidence type="ECO:0000259" key="7">
    <source>
        <dbReference type="SMART" id="SM00829"/>
    </source>
</evidence>
<dbReference type="GO" id="GO:0008270">
    <property type="term" value="F:zinc ion binding"/>
    <property type="evidence" value="ECO:0007669"/>
    <property type="project" value="InterPro"/>
</dbReference>
<dbReference type="OrthoDB" id="9770238at2"/>